<protein>
    <recommendedName>
        <fullName evidence="1">AMMECR1 domain-containing protein</fullName>
    </recommendedName>
</protein>
<feature type="domain" description="AMMECR1" evidence="1">
    <location>
        <begin position="4"/>
        <end position="208"/>
    </location>
</feature>
<sequence>MFRSSEAVLEVTEELVAFCFKVLLAQLQQRPEPSLCVAEAIAAAKVAGLFVTWKTPDDHLRGCMGALHPVPLDRGLADFALRSALHDRRFEPVELQEVPSLTCRVSLLHSFEPCMDAHDWEVGVHGVHIAFEVPSGPFCPCDITSYEATFLPEVMVEHDMDHEVAIRKLVRKAGYRGNCDESLVDGIDATRFQSSIREFAFSDLARRHGLAA</sequence>
<accession>A0A7S0BCN9</accession>
<dbReference type="InterPro" id="IPR023473">
    <property type="entry name" value="AMMECR1"/>
</dbReference>
<organism evidence="2">
    <name type="scientific">Pyrodinium bahamense</name>
    <dbReference type="NCBI Taxonomy" id="73915"/>
    <lineage>
        <taxon>Eukaryota</taxon>
        <taxon>Sar</taxon>
        <taxon>Alveolata</taxon>
        <taxon>Dinophyceae</taxon>
        <taxon>Gonyaulacales</taxon>
        <taxon>Pyrocystaceae</taxon>
        <taxon>Pyrodinium</taxon>
    </lineage>
</organism>
<dbReference type="EMBL" id="HBEG01055003">
    <property type="protein sequence ID" value="CAD8390334.1"/>
    <property type="molecule type" value="Transcribed_RNA"/>
</dbReference>
<dbReference type="InterPro" id="IPR036071">
    <property type="entry name" value="AMMECR1_dom_sf"/>
</dbReference>
<name>A0A7S0BCN9_9DINO</name>
<dbReference type="PROSITE" id="PS51112">
    <property type="entry name" value="AMMECR1"/>
    <property type="match status" value="1"/>
</dbReference>
<dbReference type="Gene3D" id="3.30.700.20">
    <property type="entry name" value="Hypothetical protein ph0010, domain 1"/>
    <property type="match status" value="1"/>
</dbReference>
<dbReference type="PANTHER" id="PTHR13016">
    <property type="entry name" value="AMMECR1 HOMOLOG"/>
    <property type="match status" value="1"/>
</dbReference>
<gene>
    <name evidence="2" type="ORF">PBAH0796_LOCUS33512</name>
</gene>
<evidence type="ECO:0000259" key="1">
    <source>
        <dbReference type="PROSITE" id="PS51112"/>
    </source>
</evidence>
<reference evidence="2" key="1">
    <citation type="submission" date="2021-01" db="EMBL/GenBank/DDBJ databases">
        <authorList>
            <person name="Corre E."/>
            <person name="Pelletier E."/>
            <person name="Niang G."/>
            <person name="Scheremetjew M."/>
            <person name="Finn R."/>
            <person name="Kale V."/>
            <person name="Holt S."/>
            <person name="Cochrane G."/>
            <person name="Meng A."/>
            <person name="Brown T."/>
            <person name="Cohen L."/>
        </authorList>
    </citation>
    <scope>NUCLEOTIDE SEQUENCE</scope>
    <source>
        <strain evidence="2">Pbaha01</strain>
    </source>
</reference>
<proteinExistence type="predicted"/>
<evidence type="ECO:0000313" key="2">
    <source>
        <dbReference type="EMBL" id="CAD8390334.1"/>
    </source>
</evidence>
<dbReference type="InterPro" id="IPR002733">
    <property type="entry name" value="AMMECR1_domain"/>
</dbReference>
<dbReference type="Pfam" id="PF01871">
    <property type="entry name" value="AMMECR1"/>
    <property type="match status" value="1"/>
</dbReference>
<dbReference type="SUPFAM" id="SSF143447">
    <property type="entry name" value="AMMECR1-like"/>
    <property type="match status" value="1"/>
</dbReference>
<dbReference type="NCBIfam" id="TIGR00296">
    <property type="entry name" value="TIGR00296 family protein"/>
    <property type="match status" value="1"/>
</dbReference>
<dbReference type="PANTHER" id="PTHR13016:SF0">
    <property type="entry name" value="AMME SYNDROME CANDIDATE GENE 1 PROTEIN"/>
    <property type="match status" value="1"/>
</dbReference>
<dbReference type="AlphaFoldDB" id="A0A7S0BCN9"/>
<dbReference type="InterPro" id="IPR027485">
    <property type="entry name" value="AMMECR1_N"/>
</dbReference>